<dbReference type="EMBL" id="BAAACF010000001">
    <property type="protein sequence ID" value="GAA0720679.1"/>
    <property type="molecule type" value="Genomic_DNA"/>
</dbReference>
<feature type="transmembrane region" description="Helical" evidence="1">
    <location>
        <begin position="363"/>
        <end position="385"/>
    </location>
</feature>
<name>A0ABN1IST2_9CLOT</name>
<feature type="transmembrane region" description="Helical" evidence="1">
    <location>
        <begin position="181"/>
        <end position="198"/>
    </location>
</feature>
<evidence type="ECO:0000313" key="3">
    <source>
        <dbReference type="Proteomes" id="UP001500339"/>
    </source>
</evidence>
<dbReference type="RefSeq" id="WP_343767354.1">
    <property type="nucleotide sequence ID" value="NZ_BAAACF010000001.1"/>
</dbReference>
<keyword evidence="3" id="KW-1185">Reference proteome</keyword>
<dbReference type="InterPro" id="IPR021794">
    <property type="entry name" value="DUF3360"/>
</dbReference>
<accession>A0ABN1IST2</accession>
<dbReference type="Proteomes" id="UP001500339">
    <property type="component" value="Unassembled WGS sequence"/>
</dbReference>
<evidence type="ECO:0000313" key="2">
    <source>
        <dbReference type="EMBL" id="GAA0720679.1"/>
    </source>
</evidence>
<feature type="transmembrane region" description="Helical" evidence="1">
    <location>
        <begin position="150"/>
        <end position="169"/>
    </location>
</feature>
<organism evidence="2 3">
    <name type="scientific">Clostridium malenominatum</name>
    <dbReference type="NCBI Taxonomy" id="1539"/>
    <lineage>
        <taxon>Bacteria</taxon>
        <taxon>Bacillati</taxon>
        <taxon>Bacillota</taxon>
        <taxon>Clostridia</taxon>
        <taxon>Eubacteriales</taxon>
        <taxon>Clostridiaceae</taxon>
        <taxon>Clostridium</taxon>
    </lineage>
</organism>
<keyword evidence="1" id="KW-1133">Transmembrane helix</keyword>
<proteinExistence type="predicted"/>
<feature type="transmembrane region" description="Helical" evidence="1">
    <location>
        <begin position="246"/>
        <end position="272"/>
    </location>
</feature>
<feature type="transmembrane region" description="Helical" evidence="1">
    <location>
        <begin position="439"/>
        <end position="457"/>
    </location>
</feature>
<feature type="transmembrane region" description="Helical" evidence="1">
    <location>
        <begin position="119"/>
        <end position="138"/>
    </location>
</feature>
<feature type="transmembrane region" description="Helical" evidence="1">
    <location>
        <begin position="338"/>
        <end position="357"/>
    </location>
</feature>
<keyword evidence="1" id="KW-0812">Transmembrane</keyword>
<reference evidence="2 3" key="1">
    <citation type="journal article" date="2019" name="Int. J. Syst. Evol. Microbiol.">
        <title>The Global Catalogue of Microorganisms (GCM) 10K type strain sequencing project: providing services to taxonomists for standard genome sequencing and annotation.</title>
        <authorList>
            <consortium name="The Broad Institute Genomics Platform"/>
            <consortium name="The Broad Institute Genome Sequencing Center for Infectious Disease"/>
            <person name="Wu L."/>
            <person name="Ma J."/>
        </authorList>
    </citation>
    <scope>NUCLEOTIDE SEQUENCE [LARGE SCALE GENOMIC DNA]</scope>
    <source>
        <strain evidence="2 3">JCM 1405</strain>
    </source>
</reference>
<feature type="transmembrane region" description="Helical" evidence="1">
    <location>
        <begin position="397"/>
        <end position="419"/>
    </location>
</feature>
<comment type="caution">
    <text evidence="2">The sequence shown here is derived from an EMBL/GenBank/DDBJ whole genome shotgun (WGS) entry which is preliminary data.</text>
</comment>
<protein>
    <submittedName>
        <fullName evidence="2">DUF3360 domain-containing protein</fullName>
    </submittedName>
</protein>
<feature type="transmembrane region" description="Helical" evidence="1">
    <location>
        <begin position="80"/>
        <end position="99"/>
    </location>
</feature>
<sequence>MNKRKNRNDILTEELISYNPKKNGCNIPTKDYTVRIEDIIPALSGTIGKIALVAAFAIAWAKGFGISNEAFVTENVRLELIVGSIITIIFSAILNPYAAPPGTLAPLIPLIPLMSSLGVHPLVLGILIGVLGLFIARFKFFDKIMELNGVAARGGIILLFGIMGIMSSVDSLSKWTSAKNNSIFIVLIMLGVIAYLALNKMNLKWLMIPVAAAIGILIPAFYGIYPEVKAVPAFPILNPKVWWFDIWGLGFGFTVINFIKAFPFALLAVVMWPTDGIAIKTIQESNYGPKAEKSIFHMNSTFALASIRNIIGCFLGGSQTAAVWRSFMIPLSIVRRPIGGSAFLLGISGIIFSLLGFPIDIAIFPPLIWLVLLFGVYIPLVEIGLNTLKTSAQKQIAAISLLTGLAINPVIGWVAAIVIENFNIIKEDDMKTELSSKNIKITVVVAIIATLTYLISINI</sequence>
<feature type="transmembrane region" description="Helical" evidence="1">
    <location>
        <begin position="205"/>
        <end position="226"/>
    </location>
</feature>
<keyword evidence="1" id="KW-0472">Membrane</keyword>
<gene>
    <name evidence="2" type="ORF">GCM10008905_10130</name>
</gene>
<dbReference type="Pfam" id="PF11840">
    <property type="entry name" value="DUF3360"/>
    <property type="match status" value="1"/>
</dbReference>
<evidence type="ECO:0000256" key="1">
    <source>
        <dbReference type="SAM" id="Phobius"/>
    </source>
</evidence>